<keyword evidence="3" id="KW-0808">Transferase</keyword>
<dbReference type="InterPro" id="IPR003730">
    <property type="entry name" value="Cu_polyphenol_OxRdtase"/>
</dbReference>
<keyword evidence="4" id="KW-0479">Metal-binding</keyword>
<evidence type="ECO:0000256" key="7">
    <source>
        <dbReference type="ARBA" id="ARBA00047989"/>
    </source>
</evidence>
<dbReference type="CDD" id="cd16833">
    <property type="entry name" value="YfiH"/>
    <property type="match status" value="1"/>
</dbReference>
<evidence type="ECO:0000256" key="9">
    <source>
        <dbReference type="ARBA" id="ARBA00049893"/>
    </source>
</evidence>
<dbReference type="PANTHER" id="PTHR30616">
    <property type="entry name" value="UNCHARACTERIZED PROTEIN YFIH"/>
    <property type="match status" value="1"/>
</dbReference>
<sequence length="248" mass="27193">MSNIAVFTHTFEAVPNVSCAFTTRCGGTSANEFASANLSYEVGDEQDTVYHNRVTLQKQLGFVHWQELRQVHGDEIVFDGAPSGAAQKSLRAGDGLATTDKRNALMVKTADCQPLLLTHRSGNYIAALHVGWRGNVLGFPATGVKRFCLHYKLNPKDVFAVRGPSLGPIAAEFTNFAQEFPATYKSFFDPDTNTVDLWAMTRAQLLAAGVPDENIHGLDLCTKTLSDSFFSYRNARTTGRQAGLIWIN</sequence>
<dbReference type="AlphaFoldDB" id="A0A6N6N066"/>
<dbReference type="PANTHER" id="PTHR30616:SF2">
    <property type="entry name" value="PURINE NUCLEOSIDE PHOSPHORYLASE LACC1"/>
    <property type="match status" value="1"/>
</dbReference>
<keyword evidence="11" id="KW-1185">Reference proteome</keyword>
<dbReference type="Gene3D" id="3.60.140.10">
    <property type="entry name" value="CNF1/YfiH-like putative cysteine hydrolases"/>
    <property type="match status" value="1"/>
</dbReference>
<keyword evidence="6" id="KW-0862">Zinc</keyword>
<evidence type="ECO:0000256" key="3">
    <source>
        <dbReference type="ARBA" id="ARBA00022679"/>
    </source>
</evidence>
<dbReference type="GO" id="GO:0016787">
    <property type="term" value="F:hydrolase activity"/>
    <property type="evidence" value="ECO:0007669"/>
    <property type="project" value="UniProtKB-KW"/>
</dbReference>
<evidence type="ECO:0000256" key="2">
    <source>
        <dbReference type="ARBA" id="ARBA00007353"/>
    </source>
</evidence>
<comment type="catalytic activity">
    <reaction evidence="1">
        <text>inosine + phosphate = alpha-D-ribose 1-phosphate + hypoxanthine</text>
        <dbReference type="Rhea" id="RHEA:27646"/>
        <dbReference type="ChEBI" id="CHEBI:17368"/>
        <dbReference type="ChEBI" id="CHEBI:17596"/>
        <dbReference type="ChEBI" id="CHEBI:43474"/>
        <dbReference type="ChEBI" id="CHEBI:57720"/>
        <dbReference type="EC" id="2.4.2.1"/>
    </reaction>
    <physiologicalReaction direction="left-to-right" evidence="1">
        <dbReference type="Rhea" id="RHEA:27647"/>
    </physiologicalReaction>
</comment>
<dbReference type="InterPro" id="IPR038371">
    <property type="entry name" value="Cu_polyphenol_OxRdtase_sf"/>
</dbReference>
<evidence type="ECO:0000256" key="5">
    <source>
        <dbReference type="ARBA" id="ARBA00022801"/>
    </source>
</evidence>
<evidence type="ECO:0000313" key="11">
    <source>
        <dbReference type="Proteomes" id="UP000438699"/>
    </source>
</evidence>
<evidence type="ECO:0000256" key="8">
    <source>
        <dbReference type="ARBA" id="ARBA00048968"/>
    </source>
</evidence>
<comment type="caution">
    <text evidence="10">The sequence shown here is derived from an EMBL/GenBank/DDBJ whole genome shotgun (WGS) entry which is preliminary data.</text>
</comment>
<dbReference type="EMBL" id="WAIE01000012">
    <property type="protein sequence ID" value="KAB1437247.1"/>
    <property type="molecule type" value="Genomic_DNA"/>
</dbReference>
<dbReference type="RefSeq" id="WP_151152097.1">
    <property type="nucleotide sequence ID" value="NZ_WAIE01000012.1"/>
</dbReference>
<comment type="catalytic activity">
    <reaction evidence="8">
        <text>adenosine + phosphate = alpha-D-ribose 1-phosphate + adenine</text>
        <dbReference type="Rhea" id="RHEA:27642"/>
        <dbReference type="ChEBI" id="CHEBI:16335"/>
        <dbReference type="ChEBI" id="CHEBI:16708"/>
        <dbReference type="ChEBI" id="CHEBI:43474"/>
        <dbReference type="ChEBI" id="CHEBI:57720"/>
        <dbReference type="EC" id="2.4.2.1"/>
    </reaction>
    <physiologicalReaction direction="left-to-right" evidence="8">
        <dbReference type="Rhea" id="RHEA:27643"/>
    </physiologicalReaction>
</comment>
<dbReference type="OrthoDB" id="4279at2"/>
<keyword evidence="5" id="KW-0378">Hydrolase</keyword>
<name>A0A6N6N066_9BACT</name>
<protein>
    <submittedName>
        <fullName evidence="10">Laccase domain-containing protein</fullName>
    </submittedName>
</protein>
<comment type="catalytic activity">
    <reaction evidence="9">
        <text>S-methyl-5'-thioadenosine + phosphate = 5-(methylsulfanyl)-alpha-D-ribose 1-phosphate + adenine</text>
        <dbReference type="Rhea" id="RHEA:11852"/>
        <dbReference type="ChEBI" id="CHEBI:16708"/>
        <dbReference type="ChEBI" id="CHEBI:17509"/>
        <dbReference type="ChEBI" id="CHEBI:43474"/>
        <dbReference type="ChEBI" id="CHEBI:58533"/>
        <dbReference type="EC" id="2.4.2.28"/>
    </reaction>
    <physiologicalReaction direction="left-to-right" evidence="9">
        <dbReference type="Rhea" id="RHEA:11853"/>
    </physiologicalReaction>
</comment>
<evidence type="ECO:0000313" key="10">
    <source>
        <dbReference type="EMBL" id="KAB1437247.1"/>
    </source>
</evidence>
<gene>
    <name evidence="10" type="ORF">F8A88_15505</name>
</gene>
<comment type="catalytic activity">
    <reaction evidence="7">
        <text>adenosine + H2O + H(+) = inosine + NH4(+)</text>
        <dbReference type="Rhea" id="RHEA:24408"/>
        <dbReference type="ChEBI" id="CHEBI:15377"/>
        <dbReference type="ChEBI" id="CHEBI:15378"/>
        <dbReference type="ChEBI" id="CHEBI:16335"/>
        <dbReference type="ChEBI" id="CHEBI:17596"/>
        <dbReference type="ChEBI" id="CHEBI:28938"/>
        <dbReference type="EC" id="3.5.4.4"/>
    </reaction>
    <physiologicalReaction direction="left-to-right" evidence="7">
        <dbReference type="Rhea" id="RHEA:24409"/>
    </physiologicalReaction>
</comment>
<evidence type="ECO:0000256" key="1">
    <source>
        <dbReference type="ARBA" id="ARBA00000553"/>
    </source>
</evidence>
<evidence type="ECO:0000256" key="6">
    <source>
        <dbReference type="ARBA" id="ARBA00022833"/>
    </source>
</evidence>
<evidence type="ECO:0000256" key="4">
    <source>
        <dbReference type="ARBA" id="ARBA00022723"/>
    </source>
</evidence>
<comment type="similarity">
    <text evidence="2">Belongs to the purine nucleoside phosphorylase YfiH/LACC1 family.</text>
</comment>
<dbReference type="SUPFAM" id="SSF64438">
    <property type="entry name" value="CNF1/YfiH-like putative cysteine hydrolases"/>
    <property type="match status" value="1"/>
</dbReference>
<dbReference type="GO" id="GO:0017061">
    <property type="term" value="F:S-methyl-5-thioadenosine phosphorylase activity"/>
    <property type="evidence" value="ECO:0007669"/>
    <property type="project" value="UniProtKB-EC"/>
</dbReference>
<accession>A0A6N6N066</accession>
<dbReference type="Pfam" id="PF02578">
    <property type="entry name" value="Cu-oxidase_4"/>
    <property type="match status" value="1"/>
</dbReference>
<proteinExistence type="inferred from homology"/>
<organism evidence="10 11">
    <name type="scientific">Pseudodesulfovibrio senegalensis</name>
    <dbReference type="NCBI Taxonomy" id="1721087"/>
    <lineage>
        <taxon>Bacteria</taxon>
        <taxon>Pseudomonadati</taxon>
        <taxon>Thermodesulfobacteriota</taxon>
        <taxon>Desulfovibrionia</taxon>
        <taxon>Desulfovibrionales</taxon>
        <taxon>Desulfovibrionaceae</taxon>
    </lineage>
</organism>
<dbReference type="InterPro" id="IPR011324">
    <property type="entry name" value="Cytotoxic_necrot_fac-like_cat"/>
</dbReference>
<reference evidence="10 11" key="1">
    <citation type="journal article" date="2017" name="Int. J. Syst. Evol. Microbiol.">
        <title>Desulfovibrio senegalensis sp. nov., a mesophilic sulfate reducer isolated from marine sediment.</title>
        <authorList>
            <person name="Thioye A."/>
            <person name="Gam Z.B.A."/>
            <person name="Mbengue M."/>
            <person name="Cayol J.L."/>
            <person name="Joseph-Bartoli M."/>
            <person name="Toure-Kane C."/>
            <person name="Labat M."/>
        </authorList>
    </citation>
    <scope>NUCLEOTIDE SEQUENCE [LARGE SCALE GENOMIC DNA]</scope>
    <source>
        <strain evidence="10 11">DSM 101509</strain>
    </source>
</reference>
<dbReference type="GO" id="GO:0005507">
    <property type="term" value="F:copper ion binding"/>
    <property type="evidence" value="ECO:0007669"/>
    <property type="project" value="TreeGrafter"/>
</dbReference>
<dbReference type="Proteomes" id="UP000438699">
    <property type="component" value="Unassembled WGS sequence"/>
</dbReference>